<sequence>MKNKEYYNDLLVKSGIEQKELGLNEMTGEPTYCDELSCMNCDFNDNKGCLQNRRDWANKEYKQAEKRIHWELVPLDTQVYIISDSYNDFPAYFASYSSGTGKIRVFNNGRTSFTADIKETQEYSPEQIRLARKTDIKKYER</sequence>
<accession>A0A8S5T9U2</accession>
<proteinExistence type="predicted"/>
<reference evidence="1" key="1">
    <citation type="journal article" date="2021" name="Proc. Natl. Acad. Sci. U.S.A.">
        <title>A Catalog of Tens of Thousands of Viruses from Human Metagenomes Reveals Hidden Associations with Chronic Diseases.</title>
        <authorList>
            <person name="Tisza M.J."/>
            <person name="Buck C.B."/>
        </authorList>
    </citation>
    <scope>NUCLEOTIDE SEQUENCE</scope>
    <source>
        <strain evidence="1">CtwDi18</strain>
    </source>
</reference>
<evidence type="ECO:0000313" key="1">
    <source>
        <dbReference type="EMBL" id="DAF59904.1"/>
    </source>
</evidence>
<dbReference type="EMBL" id="BK032778">
    <property type="protein sequence ID" value="DAF59904.1"/>
    <property type="molecule type" value="Genomic_DNA"/>
</dbReference>
<name>A0A8S5T9U2_9CAUD</name>
<organism evidence="1">
    <name type="scientific">Siphoviridae sp. ctwDi18</name>
    <dbReference type="NCBI Taxonomy" id="2827970"/>
    <lineage>
        <taxon>Viruses</taxon>
        <taxon>Duplodnaviria</taxon>
        <taxon>Heunggongvirae</taxon>
        <taxon>Uroviricota</taxon>
        <taxon>Caudoviricetes</taxon>
    </lineage>
</organism>
<protein>
    <submittedName>
        <fullName evidence="1">Uncharacterized protein</fullName>
    </submittedName>
</protein>